<comment type="caution">
    <text evidence="1">The sequence shown here is derived from an EMBL/GenBank/DDBJ whole genome shotgun (WGS) entry which is preliminary data.</text>
</comment>
<gene>
    <name evidence="1" type="ORF">V6N12_067053</name>
</gene>
<dbReference type="EMBL" id="JBBPBM010000106">
    <property type="protein sequence ID" value="KAK8507723.1"/>
    <property type="molecule type" value="Genomic_DNA"/>
</dbReference>
<dbReference type="Proteomes" id="UP001472677">
    <property type="component" value="Unassembled WGS sequence"/>
</dbReference>
<proteinExistence type="predicted"/>
<reference evidence="1 2" key="1">
    <citation type="journal article" date="2024" name="G3 (Bethesda)">
        <title>Genome assembly of Hibiscus sabdariffa L. provides insights into metabolisms of medicinal natural products.</title>
        <authorList>
            <person name="Kim T."/>
        </authorList>
    </citation>
    <scope>NUCLEOTIDE SEQUENCE [LARGE SCALE GENOMIC DNA]</scope>
    <source>
        <strain evidence="1">TK-2024</strain>
        <tissue evidence="1">Old leaves</tissue>
    </source>
</reference>
<evidence type="ECO:0000313" key="1">
    <source>
        <dbReference type="EMBL" id="KAK8507723.1"/>
    </source>
</evidence>
<keyword evidence="2" id="KW-1185">Reference proteome</keyword>
<evidence type="ECO:0000313" key="2">
    <source>
        <dbReference type="Proteomes" id="UP001472677"/>
    </source>
</evidence>
<accession>A0ABR2BKN9</accession>
<name>A0ABR2BKN9_9ROSI</name>
<protein>
    <submittedName>
        <fullName evidence="1">Uncharacterized protein</fullName>
    </submittedName>
</protein>
<sequence length="199" mass="21598">MVMAKNLLSAIGLSLKEAYGRKENLVESSSEANRSWQPEVEVGSKLQEDEALNATFIGKMHNDDSYTTEVETNRHIGECAIKGCGTKEVSGKCVVSPGNSKSVSRKIKGPDSKLIDLASWVDMVSKGLKDGIGPIDVANDVKKDKLIGFTDEEENGLCGELNAMSFRASEDMLCMGLYTLDELRGSTTPVKSTKKKSAW</sequence>
<organism evidence="1 2">
    <name type="scientific">Hibiscus sabdariffa</name>
    <name type="common">roselle</name>
    <dbReference type="NCBI Taxonomy" id="183260"/>
    <lineage>
        <taxon>Eukaryota</taxon>
        <taxon>Viridiplantae</taxon>
        <taxon>Streptophyta</taxon>
        <taxon>Embryophyta</taxon>
        <taxon>Tracheophyta</taxon>
        <taxon>Spermatophyta</taxon>
        <taxon>Magnoliopsida</taxon>
        <taxon>eudicotyledons</taxon>
        <taxon>Gunneridae</taxon>
        <taxon>Pentapetalae</taxon>
        <taxon>rosids</taxon>
        <taxon>malvids</taxon>
        <taxon>Malvales</taxon>
        <taxon>Malvaceae</taxon>
        <taxon>Malvoideae</taxon>
        <taxon>Hibiscus</taxon>
    </lineage>
</organism>